<dbReference type="GO" id="GO:0046854">
    <property type="term" value="P:phosphatidylinositol phosphate biosynthetic process"/>
    <property type="evidence" value="ECO:0007669"/>
    <property type="project" value="InterPro"/>
</dbReference>
<evidence type="ECO:0000256" key="1">
    <source>
        <dbReference type="ARBA" id="ARBA00001033"/>
    </source>
</evidence>
<dbReference type="GO" id="GO:0008934">
    <property type="term" value="F:inositol monophosphate 1-phosphatase activity"/>
    <property type="evidence" value="ECO:0007669"/>
    <property type="project" value="InterPro"/>
</dbReference>
<keyword evidence="5 8" id="KW-0479">Metal-binding</keyword>
<accession>A0A1B6K9R1</accession>
<evidence type="ECO:0000256" key="4">
    <source>
        <dbReference type="ARBA" id="ARBA00009759"/>
    </source>
</evidence>
<evidence type="ECO:0000256" key="7">
    <source>
        <dbReference type="ARBA" id="ARBA00022842"/>
    </source>
</evidence>
<feature type="binding site" evidence="8">
    <location>
        <position position="108"/>
    </location>
    <ligand>
        <name>Mg(2+)</name>
        <dbReference type="ChEBI" id="CHEBI:18420"/>
        <label>1</label>
        <note>catalytic</note>
    </ligand>
</feature>
<proteinExistence type="inferred from homology"/>
<keyword evidence="6 9" id="KW-0378">Hydrolase</keyword>
<dbReference type="GO" id="GO:0046872">
    <property type="term" value="F:metal ion binding"/>
    <property type="evidence" value="ECO:0007669"/>
    <property type="project" value="UniProtKB-KW"/>
</dbReference>
<dbReference type="InterPro" id="IPR020550">
    <property type="entry name" value="Inositol_monophosphatase_CS"/>
</dbReference>
<dbReference type="EMBL" id="GEBQ01031794">
    <property type="protein sequence ID" value="JAT08183.1"/>
    <property type="molecule type" value="Transcribed_RNA"/>
</dbReference>
<dbReference type="SUPFAM" id="SSF56655">
    <property type="entry name" value="Carbohydrate phosphatase"/>
    <property type="match status" value="1"/>
</dbReference>
<name>A0A1B6K9R1_9HEMI</name>
<evidence type="ECO:0000256" key="5">
    <source>
        <dbReference type="ARBA" id="ARBA00022723"/>
    </source>
</evidence>
<dbReference type="PRINTS" id="PR00377">
    <property type="entry name" value="IMPHPHTASES"/>
</dbReference>
<sequence length="290" mass="32199">MRAIIFIAFLFLFTTTLAHDLDDYFEVVLNITKDAGEMIKERIWQVKSIQIKFSAVDFVTETDREIEEKFKREISAKFPDHKFIGEEATGDGEKVQLTDSPTWIIDPIDGTMNFVHGYPYVCISVALLVNKETQIGIVYNPVMNQLFTARKGQGSFYNGKPMRVSAVKELSEAVISTEVGLSRNEEKLRVIADNIKTFIPLAQGIRAVGACAMNMALVALGGADAFYEFGPHAWDMAAGDLLIREAGGVVIDPSGGALDLMSRRVVAASTRELADQIVSKLQQYYPTRDM</sequence>
<dbReference type="PRINTS" id="PR00378">
    <property type="entry name" value="LIIMPHPHTASE"/>
</dbReference>
<evidence type="ECO:0000256" key="6">
    <source>
        <dbReference type="ARBA" id="ARBA00022801"/>
    </source>
</evidence>
<reference evidence="11" key="1">
    <citation type="submission" date="2015-11" db="EMBL/GenBank/DDBJ databases">
        <title>De novo transcriptome assembly of four potential Pierce s Disease insect vectors from Arizona vineyards.</title>
        <authorList>
            <person name="Tassone E.E."/>
        </authorList>
    </citation>
    <scope>NUCLEOTIDE SEQUENCE</scope>
</reference>
<keyword evidence="7 8" id="KW-0460">Magnesium</keyword>
<feature type="signal peptide" evidence="10">
    <location>
        <begin position="1"/>
        <end position="18"/>
    </location>
</feature>
<comment type="pathway">
    <text evidence="3 9">Polyol metabolism; myo-inositol biosynthesis; myo-inositol from D-glucose 6-phosphate: step 2/2.</text>
</comment>
<evidence type="ECO:0000256" key="3">
    <source>
        <dbReference type="ARBA" id="ARBA00005152"/>
    </source>
</evidence>
<dbReference type="CDD" id="cd01639">
    <property type="entry name" value="IMPase"/>
    <property type="match status" value="1"/>
</dbReference>
<comment type="cofactor">
    <cofactor evidence="2 8 9">
        <name>Mg(2+)</name>
        <dbReference type="ChEBI" id="CHEBI:18420"/>
    </cofactor>
</comment>
<dbReference type="PROSITE" id="PS00629">
    <property type="entry name" value="IMP_1"/>
    <property type="match status" value="1"/>
</dbReference>
<feature type="binding site" evidence="8">
    <location>
        <position position="106"/>
    </location>
    <ligand>
        <name>Mg(2+)</name>
        <dbReference type="ChEBI" id="CHEBI:18420"/>
        <label>1</label>
        <note>catalytic</note>
    </ligand>
</feature>
<evidence type="ECO:0000256" key="2">
    <source>
        <dbReference type="ARBA" id="ARBA00001946"/>
    </source>
</evidence>
<dbReference type="EC" id="3.1.3.25" evidence="9"/>
<dbReference type="InterPro" id="IPR000760">
    <property type="entry name" value="Inositol_monophosphatase-like"/>
</dbReference>
<dbReference type="InterPro" id="IPR020552">
    <property type="entry name" value="Inositol_monoPase_Li-sen"/>
</dbReference>
<dbReference type="GO" id="GO:0006021">
    <property type="term" value="P:inositol biosynthetic process"/>
    <property type="evidence" value="ECO:0007669"/>
    <property type="project" value="UniProtKB-UniPathway"/>
</dbReference>
<feature type="binding site" evidence="8">
    <location>
        <position position="86"/>
    </location>
    <ligand>
        <name>Mg(2+)</name>
        <dbReference type="ChEBI" id="CHEBI:18420"/>
        <label>1</label>
        <note>catalytic</note>
    </ligand>
</feature>
<evidence type="ECO:0000313" key="11">
    <source>
        <dbReference type="EMBL" id="JAT08183.1"/>
    </source>
</evidence>
<dbReference type="PANTHER" id="PTHR20854">
    <property type="entry name" value="INOSITOL MONOPHOSPHATASE"/>
    <property type="match status" value="1"/>
</dbReference>
<dbReference type="PROSITE" id="PS00630">
    <property type="entry name" value="IMP_2"/>
    <property type="match status" value="1"/>
</dbReference>
<dbReference type="FunFam" id="3.30.540.10:FF:000004">
    <property type="entry name" value="Inositol-1-monophosphatase"/>
    <property type="match status" value="1"/>
</dbReference>
<dbReference type="AlphaFoldDB" id="A0A1B6K9R1"/>
<evidence type="ECO:0000256" key="10">
    <source>
        <dbReference type="SAM" id="SignalP"/>
    </source>
</evidence>
<feature type="binding site" evidence="8">
    <location>
        <position position="235"/>
    </location>
    <ligand>
        <name>Mg(2+)</name>
        <dbReference type="ChEBI" id="CHEBI:18420"/>
        <label>1</label>
        <note>catalytic</note>
    </ligand>
</feature>
<evidence type="ECO:0000256" key="8">
    <source>
        <dbReference type="PIRSR" id="PIRSR600760-2"/>
    </source>
</evidence>
<feature type="chain" id="PRO_5008586436" description="Inositol-1-monophosphatase" evidence="10">
    <location>
        <begin position="19"/>
        <end position="290"/>
    </location>
</feature>
<dbReference type="InterPro" id="IPR033942">
    <property type="entry name" value="IMPase"/>
</dbReference>
<dbReference type="Pfam" id="PF00459">
    <property type="entry name" value="Inositol_P"/>
    <property type="match status" value="1"/>
</dbReference>
<dbReference type="InterPro" id="IPR020583">
    <property type="entry name" value="Inositol_monoP_metal-BS"/>
</dbReference>
<dbReference type="GO" id="GO:0007165">
    <property type="term" value="P:signal transduction"/>
    <property type="evidence" value="ECO:0007669"/>
    <property type="project" value="TreeGrafter"/>
</dbReference>
<protein>
    <recommendedName>
        <fullName evidence="9">Inositol-1-monophosphatase</fullName>
        <ecNumber evidence="9">3.1.3.25</ecNumber>
    </recommendedName>
</protein>
<gene>
    <name evidence="11" type="ORF">g.30099</name>
</gene>
<evidence type="ECO:0000256" key="9">
    <source>
        <dbReference type="RuleBase" id="RU364068"/>
    </source>
</evidence>
<dbReference type="UniPathway" id="UPA00823">
    <property type="reaction ID" value="UER00788"/>
</dbReference>
<keyword evidence="10" id="KW-0732">Signal</keyword>
<feature type="binding site" evidence="8">
    <location>
        <position position="109"/>
    </location>
    <ligand>
        <name>Mg(2+)</name>
        <dbReference type="ChEBI" id="CHEBI:18420"/>
        <label>1</label>
        <note>catalytic</note>
    </ligand>
</feature>
<organism evidence="11">
    <name type="scientific">Graphocephala atropunctata</name>
    <dbReference type="NCBI Taxonomy" id="36148"/>
    <lineage>
        <taxon>Eukaryota</taxon>
        <taxon>Metazoa</taxon>
        <taxon>Ecdysozoa</taxon>
        <taxon>Arthropoda</taxon>
        <taxon>Hexapoda</taxon>
        <taxon>Insecta</taxon>
        <taxon>Pterygota</taxon>
        <taxon>Neoptera</taxon>
        <taxon>Paraneoptera</taxon>
        <taxon>Hemiptera</taxon>
        <taxon>Auchenorrhyncha</taxon>
        <taxon>Membracoidea</taxon>
        <taxon>Cicadellidae</taxon>
        <taxon>Cicadellinae</taxon>
        <taxon>Cicadellini</taxon>
        <taxon>Graphocephala</taxon>
    </lineage>
</organism>
<comment type="catalytic activity">
    <reaction evidence="1 9">
        <text>a myo-inositol phosphate + H2O = myo-inositol + phosphate</text>
        <dbReference type="Rhea" id="RHEA:24056"/>
        <dbReference type="ChEBI" id="CHEBI:15377"/>
        <dbReference type="ChEBI" id="CHEBI:17268"/>
        <dbReference type="ChEBI" id="CHEBI:43474"/>
        <dbReference type="ChEBI" id="CHEBI:84139"/>
        <dbReference type="EC" id="3.1.3.25"/>
    </reaction>
</comment>
<dbReference type="Gene3D" id="3.40.190.80">
    <property type="match status" value="1"/>
</dbReference>
<dbReference type="PANTHER" id="PTHR20854:SF4">
    <property type="entry name" value="INOSITOL-1-MONOPHOSPHATASE-RELATED"/>
    <property type="match status" value="1"/>
</dbReference>
<dbReference type="FunFam" id="3.40.190.80:FF:000002">
    <property type="entry name" value="Inositol-1-monophosphatase"/>
    <property type="match status" value="1"/>
</dbReference>
<comment type="similarity">
    <text evidence="4 9">Belongs to the inositol monophosphatase superfamily.</text>
</comment>
<dbReference type="Gene3D" id="3.30.540.10">
    <property type="entry name" value="Fructose-1,6-Bisphosphatase, subunit A, domain 1"/>
    <property type="match status" value="1"/>
</dbReference>